<organism evidence="3 4">
    <name type="scientific">Prorocentrum cordatum</name>
    <dbReference type="NCBI Taxonomy" id="2364126"/>
    <lineage>
        <taxon>Eukaryota</taxon>
        <taxon>Sar</taxon>
        <taxon>Alveolata</taxon>
        <taxon>Dinophyceae</taxon>
        <taxon>Prorocentrales</taxon>
        <taxon>Prorocentraceae</taxon>
        <taxon>Prorocentrum</taxon>
    </lineage>
</organism>
<evidence type="ECO:0000313" key="4">
    <source>
        <dbReference type="Proteomes" id="UP001189429"/>
    </source>
</evidence>
<name>A0ABN9RPE3_9DINO</name>
<evidence type="ECO:0000256" key="2">
    <source>
        <dbReference type="SAM" id="Phobius"/>
    </source>
</evidence>
<dbReference type="Proteomes" id="UP001189429">
    <property type="component" value="Unassembled WGS sequence"/>
</dbReference>
<evidence type="ECO:0008006" key="5">
    <source>
        <dbReference type="Google" id="ProtNLM"/>
    </source>
</evidence>
<evidence type="ECO:0000256" key="1">
    <source>
        <dbReference type="SAM" id="MobiDB-lite"/>
    </source>
</evidence>
<keyword evidence="4" id="KW-1185">Reference proteome</keyword>
<comment type="caution">
    <text evidence="3">The sequence shown here is derived from an EMBL/GenBank/DDBJ whole genome shotgun (WGS) entry which is preliminary data.</text>
</comment>
<gene>
    <name evidence="3" type="ORF">PCOR1329_LOCUS22508</name>
</gene>
<feature type="region of interest" description="Disordered" evidence="1">
    <location>
        <begin position="52"/>
        <end position="88"/>
    </location>
</feature>
<sequence length="464" mass="51939">MGFVARGRFKQKRCRCDQWAPGQSHVQEMNEARRGALAAAEKMGEITRRMEEAAARDKSKSNSKTKLPDRLTSTLDAASESDRTQGDNKRLHVEWGKAIQILSRYRLNQQRVDDIAKVVGEFRGPQRLVAIAGRIKKAHIAEARNKSGILEHDKKSIAEVFAQFYEDLYSTTREGNGTAPHAMNGGDPVPDFTEAELSDAIQEMQNGRSGDDKGITAEMVKVDCPLLRKHTLDPVNAILDPSQRLPPDWIESRIAVLSKIGDASLPSNYRPVAMLAILYKLFSKLSCGAISECEFVDQAACRKGLCTIDHLLTVALLAEASGACNTELWMGLVDFEEAFDAVENDYLWTDAMFARDNIQDLRGKPRDAARERLRAACGVHLARAQAAVRRCREDLRTVTFQDIKKEFAPRRLWGDFRTRLPLKTQLVCGVVGYSVLGTTALYTYLRRSQAEQRARMAAVYQSFQ</sequence>
<accession>A0ABN9RPE3</accession>
<proteinExistence type="predicted"/>
<feature type="transmembrane region" description="Helical" evidence="2">
    <location>
        <begin position="424"/>
        <end position="445"/>
    </location>
</feature>
<keyword evidence="2" id="KW-0812">Transmembrane</keyword>
<protein>
    <recommendedName>
        <fullName evidence="5">Reverse transcriptase domain-containing protein</fullName>
    </recommendedName>
</protein>
<dbReference type="EMBL" id="CAUYUJ010007535">
    <property type="protein sequence ID" value="CAK0821084.1"/>
    <property type="molecule type" value="Genomic_DNA"/>
</dbReference>
<evidence type="ECO:0000313" key="3">
    <source>
        <dbReference type="EMBL" id="CAK0821084.1"/>
    </source>
</evidence>
<dbReference type="PANTHER" id="PTHR19446">
    <property type="entry name" value="REVERSE TRANSCRIPTASES"/>
    <property type="match status" value="1"/>
</dbReference>
<reference evidence="3" key="1">
    <citation type="submission" date="2023-10" db="EMBL/GenBank/DDBJ databases">
        <authorList>
            <person name="Chen Y."/>
            <person name="Shah S."/>
            <person name="Dougan E. K."/>
            <person name="Thang M."/>
            <person name="Chan C."/>
        </authorList>
    </citation>
    <scope>NUCLEOTIDE SEQUENCE [LARGE SCALE GENOMIC DNA]</scope>
</reference>
<keyword evidence="2" id="KW-1133">Transmembrane helix</keyword>
<keyword evidence="2" id="KW-0472">Membrane</keyword>